<dbReference type="GO" id="GO:0015379">
    <property type="term" value="F:potassium:chloride symporter activity"/>
    <property type="evidence" value="ECO:0007669"/>
    <property type="project" value="InterPro"/>
</dbReference>
<keyword evidence="5 10" id="KW-0812">Transmembrane</keyword>
<dbReference type="InterPro" id="IPR003445">
    <property type="entry name" value="Cat_transpt"/>
</dbReference>
<organism evidence="11 13">
    <name type="scientific">Salinicoccus roseus</name>
    <dbReference type="NCBI Taxonomy" id="45670"/>
    <lineage>
        <taxon>Bacteria</taxon>
        <taxon>Bacillati</taxon>
        <taxon>Bacillota</taxon>
        <taxon>Bacilli</taxon>
        <taxon>Bacillales</taxon>
        <taxon>Staphylococcaceae</taxon>
        <taxon>Salinicoccus</taxon>
    </lineage>
</organism>
<evidence type="ECO:0000256" key="8">
    <source>
        <dbReference type="ARBA" id="ARBA00023065"/>
    </source>
</evidence>
<dbReference type="EMBL" id="JABEVU030000001">
    <property type="protein sequence ID" value="MDB0581253.1"/>
    <property type="molecule type" value="Genomic_DNA"/>
</dbReference>
<proteinExistence type="predicted"/>
<dbReference type="RefSeq" id="WP_040106595.1">
    <property type="nucleotide sequence ID" value="NZ_JABEVU030000001.1"/>
</dbReference>
<feature type="transmembrane region" description="Helical" evidence="10">
    <location>
        <begin position="293"/>
        <end position="326"/>
    </location>
</feature>
<evidence type="ECO:0000313" key="14">
    <source>
        <dbReference type="Proteomes" id="UP000527860"/>
    </source>
</evidence>
<evidence type="ECO:0000313" key="11">
    <source>
        <dbReference type="EMBL" id="KIH69954.1"/>
    </source>
</evidence>
<comment type="subcellular location">
    <subcellularLocation>
        <location evidence="1">Cell membrane</location>
        <topology evidence="1">Multi-pass membrane protein</topology>
    </subcellularLocation>
</comment>
<protein>
    <submittedName>
        <fullName evidence="11">Ktr system potassium transporter B</fullName>
    </submittedName>
    <submittedName>
        <fullName evidence="12">TrkH family potassium uptake protein</fullName>
    </submittedName>
</protein>
<feature type="transmembrane region" description="Helical" evidence="10">
    <location>
        <begin position="347"/>
        <end position="367"/>
    </location>
</feature>
<evidence type="ECO:0000256" key="4">
    <source>
        <dbReference type="ARBA" id="ARBA00022538"/>
    </source>
</evidence>
<dbReference type="GeneID" id="77846005"/>
<evidence type="ECO:0000256" key="7">
    <source>
        <dbReference type="ARBA" id="ARBA00022989"/>
    </source>
</evidence>
<dbReference type="InterPro" id="IPR004772">
    <property type="entry name" value="TrkH"/>
</dbReference>
<dbReference type="STRING" id="45670.SN16_10620"/>
<evidence type="ECO:0000256" key="10">
    <source>
        <dbReference type="SAM" id="Phobius"/>
    </source>
</evidence>
<evidence type="ECO:0000256" key="2">
    <source>
        <dbReference type="ARBA" id="ARBA00022448"/>
    </source>
</evidence>
<evidence type="ECO:0000256" key="6">
    <source>
        <dbReference type="ARBA" id="ARBA00022958"/>
    </source>
</evidence>
<feature type="transmembrane region" description="Helical" evidence="10">
    <location>
        <begin position="188"/>
        <end position="211"/>
    </location>
</feature>
<dbReference type="GO" id="GO:0005886">
    <property type="term" value="C:plasma membrane"/>
    <property type="evidence" value="ECO:0007669"/>
    <property type="project" value="UniProtKB-SubCell"/>
</dbReference>
<evidence type="ECO:0000256" key="3">
    <source>
        <dbReference type="ARBA" id="ARBA00022475"/>
    </source>
</evidence>
<accession>A0A0C2HE92</accession>
<dbReference type="Pfam" id="PF02386">
    <property type="entry name" value="TrkH"/>
    <property type="match status" value="1"/>
</dbReference>
<reference evidence="12 14" key="4">
    <citation type="submission" date="2022-12" db="EMBL/GenBank/DDBJ databases">
        <title>Genome analysis and biological profiling of marine Salinicoccus roseus MOSEL-ME25.</title>
        <authorList>
            <person name="Mirza F.T."/>
            <person name="Xie Y."/>
            <person name="Shinwari Z.K."/>
        </authorList>
    </citation>
    <scope>NUCLEOTIDE SEQUENCE [LARGE SCALE GENOMIC DNA]</scope>
    <source>
        <strain evidence="12 14">MOSEL-ME25</strain>
    </source>
</reference>
<keyword evidence="6" id="KW-0630">Potassium</keyword>
<keyword evidence="14" id="KW-1185">Reference proteome</keyword>
<feature type="transmembrane region" description="Helical" evidence="10">
    <location>
        <begin position="223"/>
        <end position="244"/>
    </location>
</feature>
<keyword evidence="4" id="KW-0633">Potassium transport</keyword>
<keyword evidence="7 10" id="KW-1133">Transmembrane helix</keyword>
<feature type="transmembrane region" description="Helical" evidence="10">
    <location>
        <begin position="73"/>
        <end position="97"/>
    </location>
</feature>
<gene>
    <name evidence="12" type="ORF">F7P68_0012040</name>
    <name evidence="11" type="ORF">SN16_10620</name>
</gene>
<dbReference type="Proteomes" id="UP000527860">
    <property type="component" value="Unassembled WGS sequence"/>
</dbReference>
<evidence type="ECO:0000256" key="1">
    <source>
        <dbReference type="ARBA" id="ARBA00004651"/>
    </source>
</evidence>
<name>A0A0C2HE92_9STAP</name>
<feature type="transmembrane region" description="Helical" evidence="10">
    <location>
        <begin position="128"/>
        <end position="148"/>
    </location>
</feature>
<feature type="transmembrane region" description="Helical" evidence="10">
    <location>
        <begin position="42"/>
        <end position="61"/>
    </location>
</feature>
<sequence length="441" mass="48175">MKKLKQITFNPSQLLIVVFSVFIFLGTLLLKIPISTTESVSWVDALFTATSAMTVTGLVVVDTGTAYTLFGQMVILTLIQAGGLGIMSFAILIYMALGKKINFKRRMVIKQALNQTSVGGVIRLVKGLLVYSFTIEVIAMILLSFRWVPEYGWGDGMYYSLFHSVSAFNNAGFSIWADSLTSYVGDPVINIVITFLFITGGIGFTVLIDVWHKRKFKKLSLHSKLMISGTLIINLIAMFVFFILEFQNPYTLGALSSIKDQFFATYFQAVTPRTAGFNTVDIGSLNDSTATFMLLLMFIGAGSASTGGGIKLTSFLILVLCVLPLLQQKSRINIGARSIKAEVIFRALAISILSVLLIFSATFILTLTEKAPFIEIVFEVFSAFGTVGLSMGVTSDLSTLGKIVLVLVMFFGKLGPLNLAFSLAKPKPEKIKYPSEDILTG</sequence>
<dbReference type="Proteomes" id="UP000031546">
    <property type="component" value="Unassembled WGS sequence"/>
</dbReference>
<dbReference type="EMBL" id="JXII01000009">
    <property type="protein sequence ID" value="KIH69954.1"/>
    <property type="molecule type" value="Genomic_DNA"/>
</dbReference>
<evidence type="ECO:0000313" key="12">
    <source>
        <dbReference type="EMBL" id="MDB0581253.1"/>
    </source>
</evidence>
<feature type="transmembrane region" description="Helical" evidence="10">
    <location>
        <begin position="12"/>
        <end position="30"/>
    </location>
</feature>
<evidence type="ECO:0000256" key="5">
    <source>
        <dbReference type="ARBA" id="ARBA00022692"/>
    </source>
</evidence>
<dbReference type="AlphaFoldDB" id="A0A0C2HE92"/>
<keyword evidence="8" id="KW-0406">Ion transport</keyword>
<evidence type="ECO:0000256" key="9">
    <source>
        <dbReference type="ARBA" id="ARBA00023136"/>
    </source>
</evidence>
<reference evidence="12" key="3">
    <citation type="submission" date="2020-04" db="EMBL/GenBank/DDBJ databases">
        <authorList>
            <person name="Tanveer F."/>
            <person name="Xie Y."/>
            <person name="Shinwari Z.K."/>
        </authorList>
    </citation>
    <scope>NUCLEOTIDE SEQUENCE</scope>
    <source>
        <strain evidence="12">MOSEL-ME25</strain>
    </source>
</reference>
<comment type="caution">
    <text evidence="11">The sequence shown here is derived from an EMBL/GenBank/DDBJ whole genome shotgun (WGS) entry which is preliminary data.</text>
</comment>
<feature type="transmembrane region" description="Helical" evidence="10">
    <location>
        <begin position="403"/>
        <end position="424"/>
    </location>
</feature>
<dbReference type="NCBIfam" id="TIGR00933">
    <property type="entry name" value="2a38"/>
    <property type="match status" value="1"/>
</dbReference>
<keyword evidence="2" id="KW-0813">Transport</keyword>
<dbReference type="PANTHER" id="PTHR32024:SF1">
    <property type="entry name" value="KTR SYSTEM POTASSIUM UPTAKE PROTEIN B"/>
    <property type="match status" value="1"/>
</dbReference>
<keyword evidence="3" id="KW-1003">Cell membrane</keyword>
<feature type="transmembrane region" description="Helical" evidence="10">
    <location>
        <begin position="373"/>
        <end position="391"/>
    </location>
</feature>
<dbReference type="PANTHER" id="PTHR32024">
    <property type="entry name" value="TRK SYSTEM POTASSIUM UPTAKE PROTEIN TRKG-RELATED"/>
    <property type="match status" value="1"/>
</dbReference>
<reference evidence="11 13" key="1">
    <citation type="submission" date="2015-01" db="EMBL/GenBank/DDBJ databases">
        <title>Genome sequences of high lactate-tolerant strain Salinicoccus roseus W12 with industrial interest.</title>
        <authorList>
            <person name="Wang H."/>
            <person name="Yu B."/>
        </authorList>
    </citation>
    <scope>NUCLEOTIDE SEQUENCE [LARGE SCALE GENOMIC DNA]</scope>
    <source>
        <strain evidence="11 13">W12</strain>
    </source>
</reference>
<evidence type="ECO:0000313" key="13">
    <source>
        <dbReference type="Proteomes" id="UP000031546"/>
    </source>
</evidence>
<keyword evidence="9 10" id="KW-0472">Membrane</keyword>
<reference evidence="14" key="2">
    <citation type="submission" date="2020-04" db="EMBL/GenBank/DDBJ databases">
        <title>Genome analysis and biological profiling of marine Cellulosimicrobium funkei MOSEL-ME6.</title>
        <authorList>
            <person name="Tanveer F."/>
            <person name="Xie Y."/>
            <person name="Shinwari Z.K."/>
        </authorList>
    </citation>
    <scope>NUCLEOTIDE SEQUENCE [LARGE SCALE GENOMIC DNA]</scope>
    <source>
        <strain evidence="14">MOSEL-ME25</strain>
    </source>
</reference>